<reference evidence="2" key="1">
    <citation type="submission" date="2022-11" db="UniProtKB">
        <authorList>
            <consortium name="WormBaseParasite"/>
        </authorList>
    </citation>
    <scope>IDENTIFICATION</scope>
</reference>
<dbReference type="WBParaSite" id="Minc3s00467g12834">
    <property type="protein sequence ID" value="Minc3s00467g12834"/>
    <property type="gene ID" value="Minc3s00467g12834"/>
</dbReference>
<evidence type="ECO:0000313" key="2">
    <source>
        <dbReference type="WBParaSite" id="Minc3s00467g12834"/>
    </source>
</evidence>
<evidence type="ECO:0000313" key="1">
    <source>
        <dbReference type="Proteomes" id="UP000887563"/>
    </source>
</evidence>
<proteinExistence type="predicted"/>
<keyword evidence="1" id="KW-1185">Reference proteome</keyword>
<protein>
    <submittedName>
        <fullName evidence="2">Uncharacterized protein</fullName>
    </submittedName>
</protein>
<dbReference type="AlphaFoldDB" id="A0A914LFB5"/>
<organism evidence="1 2">
    <name type="scientific">Meloidogyne incognita</name>
    <name type="common">Southern root-knot nematode worm</name>
    <name type="synonym">Oxyuris incognita</name>
    <dbReference type="NCBI Taxonomy" id="6306"/>
    <lineage>
        <taxon>Eukaryota</taxon>
        <taxon>Metazoa</taxon>
        <taxon>Ecdysozoa</taxon>
        <taxon>Nematoda</taxon>
        <taxon>Chromadorea</taxon>
        <taxon>Rhabditida</taxon>
        <taxon>Tylenchina</taxon>
        <taxon>Tylenchomorpha</taxon>
        <taxon>Tylenchoidea</taxon>
        <taxon>Meloidogynidae</taxon>
        <taxon>Meloidogyninae</taxon>
        <taxon>Meloidogyne</taxon>
        <taxon>Meloidogyne incognita group</taxon>
    </lineage>
</organism>
<name>A0A914LFB5_MELIC</name>
<sequence length="72" mass="8198">MGKRSKQVSRFVGDILYWVGVSWMHGHIFSVVPEICRAIRLVLFRMARARVVGLERRAVVVHFLVSSANSQS</sequence>
<accession>A0A914LFB5</accession>
<dbReference type="Proteomes" id="UP000887563">
    <property type="component" value="Unplaced"/>
</dbReference>